<dbReference type="GO" id="GO:0006400">
    <property type="term" value="P:tRNA modification"/>
    <property type="evidence" value="ECO:0007669"/>
    <property type="project" value="InterPro"/>
</dbReference>
<comment type="caution">
    <text evidence="2">The sequence shown here is derived from an EMBL/GenBank/DDBJ whole genome shotgun (WGS) entry which is preliminary data.</text>
</comment>
<dbReference type="PANTHER" id="PTHR12729:SF6">
    <property type="entry name" value="TRNA(HIS) GUANYLYLTRANSFERASE-RELATED"/>
    <property type="match status" value="1"/>
</dbReference>
<dbReference type="InterPro" id="IPR007537">
    <property type="entry name" value="tRNAHis_GuaTrfase_Thg1"/>
</dbReference>
<dbReference type="Gene3D" id="3.30.70.3000">
    <property type="match status" value="2"/>
</dbReference>
<dbReference type="InterPro" id="IPR038469">
    <property type="entry name" value="tRNAHis_GuaTrfase_Thg1_sf"/>
</dbReference>
<feature type="domain" description="tRNAHis guanylyltransferase catalytic" evidence="1">
    <location>
        <begin position="13"/>
        <end position="130"/>
    </location>
</feature>
<evidence type="ECO:0000313" key="3">
    <source>
        <dbReference type="Proteomes" id="UP000289340"/>
    </source>
</evidence>
<gene>
    <name evidence="2" type="ORF">D0Y65_043432</name>
</gene>
<dbReference type="PANTHER" id="PTHR12729">
    <property type="entry name" value="TRNA(HIS) GUANYLYLTRANSFERASE-RELATED"/>
    <property type="match status" value="1"/>
</dbReference>
<evidence type="ECO:0000313" key="2">
    <source>
        <dbReference type="EMBL" id="RZB60674.1"/>
    </source>
</evidence>
<sequence length="346" mass="40625">MMNVSLCMANSKYEYVKCFEVEDEVMFPNIILVWIKASKLHKPHDLNALKLMNSCAVKVLEEYADVVLAYGFSDEYTFVFKKTSKFYERRASKVLSIFTSFFSSIFVRKWDEFFPYKELQCSPSFHGRVIARASVEALQVYLLWRQNICHLTNLHEQCLWRLVERGMNGKEAWDFIKDFDKKINNVTPEYVRSFEFDSKLMPSTWIVVRIDGCHFHRFSEIHEFVKPNDDRALNLMNLCAVAVLEKFWEDIVFAFGVSDEYSFILKKATNLYQRRANTIISAIVSFFTSTYVRRWKNFFQQSELKYPPSFDGRAVCYPSTEILRTTFHGDKWIATSTINITLVSGS</sequence>
<reference evidence="2 3" key="1">
    <citation type="submission" date="2018-09" db="EMBL/GenBank/DDBJ databases">
        <title>A high-quality reference genome of wild soybean provides a powerful tool to mine soybean genomes.</title>
        <authorList>
            <person name="Xie M."/>
            <person name="Chung C.Y.L."/>
            <person name="Li M.-W."/>
            <person name="Wong F.-L."/>
            <person name="Chan T.-F."/>
            <person name="Lam H.-M."/>
        </authorList>
    </citation>
    <scope>NUCLEOTIDE SEQUENCE [LARGE SCALE GENOMIC DNA]</scope>
    <source>
        <strain evidence="3">cv. W05</strain>
        <tissue evidence="2">Hypocotyl of etiolated seedlings</tissue>
    </source>
</reference>
<dbReference type="Pfam" id="PF04446">
    <property type="entry name" value="Thg1"/>
    <property type="match status" value="2"/>
</dbReference>
<name>A0A445GHI1_GLYSO</name>
<dbReference type="EMBL" id="QZWG01000016">
    <property type="protein sequence ID" value="RZB60674.1"/>
    <property type="molecule type" value="Genomic_DNA"/>
</dbReference>
<protein>
    <submittedName>
        <fullName evidence="2">tRNA(His) guanylyltransferase 2</fullName>
    </submittedName>
</protein>
<organism evidence="2 3">
    <name type="scientific">Glycine soja</name>
    <name type="common">Wild soybean</name>
    <dbReference type="NCBI Taxonomy" id="3848"/>
    <lineage>
        <taxon>Eukaryota</taxon>
        <taxon>Viridiplantae</taxon>
        <taxon>Streptophyta</taxon>
        <taxon>Embryophyta</taxon>
        <taxon>Tracheophyta</taxon>
        <taxon>Spermatophyta</taxon>
        <taxon>Magnoliopsida</taxon>
        <taxon>eudicotyledons</taxon>
        <taxon>Gunneridae</taxon>
        <taxon>Pentapetalae</taxon>
        <taxon>rosids</taxon>
        <taxon>fabids</taxon>
        <taxon>Fabales</taxon>
        <taxon>Fabaceae</taxon>
        <taxon>Papilionoideae</taxon>
        <taxon>50 kb inversion clade</taxon>
        <taxon>NPAAA clade</taxon>
        <taxon>indigoferoid/millettioid clade</taxon>
        <taxon>Phaseoleae</taxon>
        <taxon>Glycine</taxon>
        <taxon>Glycine subgen. Soja</taxon>
    </lineage>
</organism>
<dbReference type="AlphaFoldDB" id="A0A445GHI1"/>
<keyword evidence="2" id="KW-0548">Nucleotidyltransferase</keyword>
<feature type="domain" description="tRNAHis guanylyltransferase catalytic" evidence="1">
    <location>
        <begin position="189"/>
        <end position="318"/>
    </location>
</feature>
<evidence type="ECO:0000259" key="1">
    <source>
        <dbReference type="Pfam" id="PF04446"/>
    </source>
</evidence>
<keyword evidence="3" id="KW-1185">Reference proteome</keyword>
<dbReference type="InterPro" id="IPR024956">
    <property type="entry name" value="tRNAHis_GuaTrfase_cat"/>
</dbReference>
<dbReference type="GO" id="GO:0008193">
    <property type="term" value="F:tRNA guanylyltransferase activity"/>
    <property type="evidence" value="ECO:0007669"/>
    <property type="project" value="InterPro"/>
</dbReference>
<accession>A0A445GHI1</accession>
<proteinExistence type="predicted"/>
<dbReference type="Proteomes" id="UP000289340">
    <property type="component" value="Chromosome 16"/>
</dbReference>
<dbReference type="GO" id="GO:0000287">
    <property type="term" value="F:magnesium ion binding"/>
    <property type="evidence" value="ECO:0007669"/>
    <property type="project" value="InterPro"/>
</dbReference>
<keyword evidence="2" id="KW-0808">Transferase</keyword>